<dbReference type="FunFam" id="1.10.10.10:FF:000280">
    <property type="entry name" value="Transcriptional regulator gntR family"/>
    <property type="match status" value="1"/>
</dbReference>
<proteinExistence type="predicted"/>
<reference evidence="5 6" key="1">
    <citation type="submission" date="2019-03" db="EMBL/GenBank/DDBJ databases">
        <title>Luteimonas zhaokaii sp.nov., isolated from the rectal contents of Plateau pika in Yushu, Qinghai Province, China.</title>
        <authorList>
            <person name="Zhang G."/>
        </authorList>
    </citation>
    <scope>NUCLEOTIDE SEQUENCE [LARGE SCALE GENOMIC DNA]</scope>
    <source>
        <strain evidence="5 6">THG-MD21</strain>
    </source>
</reference>
<protein>
    <submittedName>
        <fullName evidence="5">GntR family transcriptional regulator</fullName>
    </submittedName>
</protein>
<feature type="domain" description="HTH gntR-type" evidence="4">
    <location>
        <begin position="10"/>
        <end position="78"/>
    </location>
</feature>
<keyword evidence="2" id="KW-0238">DNA-binding</keyword>
<dbReference type="AlphaFoldDB" id="A0A4R5UDH9"/>
<evidence type="ECO:0000313" key="5">
    <source>
        <dbReference type="EMBL" id="TDK33344.1"/>
    </source>
</evidence>
<sequence length="123" mass="13860">MANIEWSDGAPIYRQLKERVIAMMLDGVLKPGDALPSVRQVAADYQLNPITVSRAYQELADEALVEKRRGLGMFVTEEASKKLRSSERERFLSDEWPQVVERIERLGLSARDLLQSIGNGANE</sequence>
<dbReference type="RefSeq" id="WP_055248497.1">
    <property type="nucleotide sequence ID" value="NZ_SMTG01000002.1"/>
</dbReference>
<keyword evidence="1" id="KW-0805">Transcription regulation</keyword>
<dbReference type="PROSITE" id="PS50949">
    <property type="entry name" value="HTH_GNTR"/>
    <property type="match status" value="1"/>
</dbReference>
<keyword evidence="3" id="KW-0804">Transcription</keyword>
<dbReference type="Pfam" id="PF00392">
    <property type="entry name" value="GntR"/>
    <property type="match status" value="1"/>
</dbReference>
<dbReference type="SMART" id="SM00345">
    <property type="entry name" value="HTH_GNTR"/>
    <property type="match status" value="1"/>
</dbReference>
<dbReference type="GO" id="GO:0003700">
    <property type="term" value="F:DNA-binding transcription factor activity"/>
    <property type="evidence" value="ECO:0007669"/>
    <property type="project" value="InterPro"/>
</dbReference>
<dbReference type="GO" id="GO:0003677">
    <property type="term" value="F:DNA binding"/>
    <property type="evidence" value="ECO:0007669"/>
    <property type="project" value="UniProtKB-KW"/>
</dbReference>
<dbReference type="PANTHER" id="PTHR38445:SF10">
    <property type="entry name" value="GNTR-FAMILY TRANSCRIPTIONAL REGULATOR"/>
    <property type="match status" value="1"/>
</dbReference>
<dbReference type="EMBL" id="SMTG01000002">
    <property type="protein sequence ID" value="TDK33344.1"/>
    <property type="molecule type" value="Genomic_DNA"/>
</dbReference>
<evidence type="ECO:0000256" key="1">
    <source>
        <dbReference type="ARBA" id="ARBA00023015"/>
    </source>
</evidence>
<dbReference type="CDD" id="cd07377">
    <property type="entry name" value="WHTH_GntR"/>
    <property type="match status" value="1"/>
</dbReference>
<evidence type="ECO:0000313" key="6">
    <source>
        <dbReference type="Proteomes" id="UP000295543"/>
    </source>
</evidence>
<organism evidence="5 6">
    <name type="scientific">Luteimonas terrae</name>
    <dbReference type="NCBI Taxonomy" id="1530191"/>
    <lineage>
        <taxon>Bacteria</taxon>
        <taxon>Pseudomonadati</taxon>
        <taxon>Pseudomonadota</taxon>
        <taxon>Gammaproteobacteria</taxon>
        <taxon>Lysobacterales</taxon>
        <taxon>Lysobacteraceae</taxon>
        <taxon>Luteimonas</taxon>
    </lineage>
</organism>
<accession>A0A4R5UDH9</accession>
<dbReference type="Gene3D" id="6.10.250.1220">
    <property type="match status" value="1"/>
</dbReference>
<dbReference type="Proteomes" id="UP000295543">
    <property type="component" value="Unassembled WGS sequence"/>
</dbReference>
<evidence type="ECO:0000259" key="4">
    <source>
        <dbReference type="PROSITE" id="PS50949"/>
    </source>
</evidence>
<evidence type="ECO:0000256" key="3">
    <source>
        <dbReference type="ARBA" id="ARBA00023163"/>
    </source>
</evidence>
<dbReference type="Gene3D" id="1.10.10.10">
    <property type="entry name" value="Winged helix-like DNA-binding domain superfamily/Winged helix DNA-binding domain"/>
    <property type="match status" value="1"/>
</dbReference>
<dbReference type="InterPro" id="IPR000524">
    <property type="entry name" value="Tscrpt_reg_HTH_GntR"/>
</dbReference>
<dbReference type="OrthoDB" id="162505at2"/>
<gene>
    <name evidence="5" type="ORF">E2F49_04765</name>
</gene>
<keyword evidence="6" id="KW-1185">Reference proteome</keyword>
<dbReference type="PANTHER" id="PTHR38445">
    <property type="entry name" value="HTH-TYPE TRANSCRIPTIONAL REPRESSOR YTRA"/>
    <property type="match status" value="1"/>
</dbReference>
<dbReference type="SUPFAM" id="SSF46785">
    <property type="entry name" value="Winged helix' DNA-binding domain"/>
    <property type="match status" value="1"/>
</dbReference>
<evidence type="ECO:0000256" key="2">
    <source>
        <dbReference type="ARBA" id="ARBA00023125"/>
    </source>
</evidence>
<comment type="caution">
    <text evidence="5">The sequence shown here is derived from an EMBL/GenBank/DDBJ whole genome shotgun (WGS) entry which is preliminary data.</text>
</comment>
<dbReference type="InterPro" id="IPR036388">
    <property type="entry name" value="WH-like_DNA-bd_sf"/>
</dbReference>
<dbReference type="InterPro" id="IPR036390">
    <property type="entry name" value="WH_DNA-bd_sf"/>
</dbReference>
<name>A0A4R5UDH9_9GAMM</name>